<gene>
    <name evidence="2" type="ORF">SAMN02910280_0674</name>
</gene>
<dbReference type="Proteomes" id="UP000183461">
    <property type="component" value="Unassembled WGS sequence"/>
</dbReference>
<dbReference type="RefSeq" id="WP_072299074.1">
    <property type="nucleotide sequence ID" value="NZ_CAMIZA010000005.1"/>
</dbReference>
<feature type="domain" description="Toprim" evidence="1">
    <location>
        <begin position="5"/>
        <end position="86"/>
    </location>
</feature>
<dbReference type="SMART" id="SM00493">
    <property type="entry name" value="TOPRIM"/>
    <property type="match status" value="1"/>
</dbReference>
<dbReference type="Pfam" id="PF13331">
    <property type="entry name" value="DUF4093"/>
    <property type="match status" value="1"/>
</dbReference>
<dbReference type="InterPro" id="IPR006171">
    <property type="entry name" value="TOPRIM_dom"/>
</dbReference>
<evidence type="ECO:0000313" key="2">
    <source>
        <dbReference type="EMBL" id="SFW13199.1"/>
    </source>
</evidence>
<dbReference type="GO" id="GO:0006364">
    <property type="term" value="P:rRNA processing"/>
    <property type="evidence" value="ECO:0007669"/>
    <property type="project" value="TreeGrafter"/>
</dbReference>
<protein>
    <submittedName>
        <fullName evidence="2">Ribonuclease M5</fullName>
    </submittedName>
</protein>
<dbReference type="Pfam" id="PF13662">
    <property type="entry name" value="Toprim_4"/>
    <property type="match status" value="1"/>
</dbReference>
<dbReference type="GO" id="GO:0043822">
    <property type="term" value="F:ribonuclease M5 activity"/>
    <property type="evidence" value="ECO:0007669"/>
    <property type="project" value="TreeGrafter"/>
</dbReference>
<evidence type="ECO:0000259" key="1">
    <source>
        <dbReference type="PROSITE" id="PS50880"/>
    </source>
</evidence>
<organism evidence="2 3">
    <name type="scientific">Ruminococcus flavefaciens</name>
    <dbReference type="NCBI Taxonomy" id="1265"/>
    <lineage>
        <taxon>Bacteria</taxon>
        <taxon>Bacillati</taxon>
        <taxon>Bacillota</taxon>
        <taxon>Clostridia</taxon>
        <taxon>Eubacteriales</taxon>
        <taxon>Oscillospiraceae</taxon>
        <taxon>Ruminococcus</taxon>
    </lineage>
</organism>
<reference evidence="3" key="1">
    <citation type="submission" date="2016-11" db="EMBL/GenBank/DDBJ databases">
        <authorList>
            <person name="Varghese N."/>
            <person name="Submissions S."/>
        </authorList>
    </citation>
    <scope>NUCLEOTIDE SEQUENCE [LARGE SCALE GENOMIC DNA]</scope>
    <source>
        <strain evidence="3">YL228</strain>
    </source>
</reference>
<dbReference type="SUPFAM" id="SSF110455">
    <property type="entry name" value="Toprim domain"/>
    <property type="match status" value="1"/>
</dbReference>
<dbReference type="Gene3D" id="3.40.1360.10">
    <property type="match status" value="1"/>
</dbReference>
<accession>A0A1K1LQQ7</accession>
<name>A0A1K1LQQ7_RUMFL</name>
<evidence type="ECO:0000313" key="3">
    <source>
        <dbReference type="Proteomes" id="UP000183461"/>
    </source>
</evidence>
<dbReference type="PANTHER" id="PTHR39156">
    <property type="entry name" value="RIBONUCLEASE M5"/>
    <property type="match status" value="1"/>
</dbReference>
<dbReference type="AlphaFoldDB" id="A0A1K1LQQ7"/>
<dbReference type="EMBL" id="FPIP01000001">
    <property type="protein sequence ID" value="SFW13199.1"/>
    <property type="molecule type" value="Genomic_DNA"/>
</dbReference>
<dbReference type="PROSITE" id="PS50880">
    <property type="entry name" value="TOPRIM"/>
    <property type="match status" value="1"/>
</dbReference>
<sequence length="199" mass="21559">MIKIDEAIIVEGKYDKIKLSSIVDAVIIITNGFGIFKDTEKLELIRYYAKKTGIIILTDSDAAGRRIRGYIKGAVGGGKITNVYIPDVFGKEKRKVKPSAEGKLGVEGIDVQTLLAAFEKSGITASKSGKRSDITKLTLYELGLSGGENSRELREKLQLHLGLPRQLSAGALIEVLCTMMDSAELAQVMSELKGENNGI</sequence>
<proteinExistence type="predicted"/>
<dbReference type="InterPro" id="IPR025156">
    <property type="entry name" value="RNase_M5_C"/>
</dbReference>
<dbReference type="PANTHER" id="PTHR39156:SF2">
    <property type="entry name" value="DNA PRIMASE (BACTERIAL TYPE) AND SMALL PRIMASE-LIKE PROTEINS"/>
    <property type="match status" value="1"/>
</dbReference>